<protein>
    <submittedName>
        <fullName evidence="2">Putative hydrolase</fullName>
    </submittedName>
</protein>
<dbReference type="STRING" id="953739.SVEN_7333"/>
<dbReference type="PANTHER" id="PTHR43194:SF2">
    <property type="entry name" value="PEROXISOMAL MEMBRANE PROTEIN LPX1"/>
    <property type="match status" value="1"/>
</dbReference>
<keyword evidence="3" id="KW-1185">Reference proteome</keyword>
<dbReference type="PRINTS" id="PR00111">
    <property type="entry name" value="ABHYDROLASE"/>
</dbReference>
<dbReference type="OrthoDB" id="63519at2"/>
<proteinExistence type="predicted"/>
<sequence length="268" mass="27809">MRELFLADQRAYIRWIDLPGEGPVRVFVHGLGCTSASDFAHIAAHPALGGGRALLVDLLGFGLSDRPADFDYRMESQAAAVAALLDHLGLSGVDLVGHSMGGAVTIHLAAARPELVARLVVAEPNLYGGGGAFSSPVAAQEEDAFVAEGFARMVAGADRADYAARLRLADPLAVHRSAVALVEGSTPEPGDLLAALTVPRTFLVGEFSLPDPQVEQMAAAGVPVVEIPRAGHNLMLDNADDFATALARALTAAPAPHPVPASPAHQEL</sequence>
<dbReference type="PANTHER" id="PTHR43194">
    <property type="entry name" value="HYDROLASE ALPHA/BETA FOLD FAMILY"/>
    <property type="match status" value="1"/>
</dbReference>
<dbReference type="InterPro" id="IPR000073">
    <property type="entry name" value="AB_hydrolase_1"/>
</dbReference>
<organism evidence="2 3">
    <name type="scientific">Streptomyces venezuelae (strain ATCC 10712 / CBS 650.69 / DSM 40230 / JCM 4526 / NBRC 13096 / PD 04745)</name>
    <dbReference type="NCBI Taxonomy" id="953739"/>
    <lineage>
        <taxon>Bacteria</taxon>
        <taxon>Bacillati</taxon>
        <taxon>Actinomycetota</taxon>
        <taxon>Actinomycetes</taxon>
        <taxon>Kitasatosporales</taxon>
        <taxon>Streptomycetaceae</taxon>
        <taxon>Streptomyces</taxon>
    </lineage>
</organism>
<evidence type="ECO:0000259" key="1">
    <source>
        <dbReference type="Pfam" id="PF00561"/>
    </source>
</evidence>
<dbReference type="GO" id="GO:0016787">
    <property type="term" value="F:hydrolase activity"/>
    <property type="evidence" value="ECO:0007669"/>
    <property type="project" value="UniProtKB-KW"/>
</dbReference>
<reference evidence="2 3" key="1">
    <citation type="journal article" date="2011" name="BMC Genomics">
        <title>Genome-wide analysis of the role of GlnR in Streptomyces venezuelae provides new insights into global nitrogen regulation in actinomycetes.</title>
        <authorList>
            <person name="Pullan S.T."/>
            <person name="Bibb M.J."/>
            <person name="Merrick M."/>
        </authorList>
    </citation>
    <scope>NUCLEOTIDE SEQUENCE [LARGE SCALE GENOMIC DNA]</scope>
    <source>
        <strain evidence="2">ATCC 10712</strain>
    </source>
</reference>
<dbReference type="HOGENOM" id="CLU_020336_39_0_11"/>
<dbReference type="EMBL" id="FR845719">
    <property type="protein sequence ID" value="CCA60619.1"/>
    <property type="molecule type" value="Genomic_DNA"/>
</dbReference>
<dbReference type="InterPro" id="IPR050228">
    <property type="entry name" value="Carboxylesterase_BioH"/>
</dbReference>
<dbReference type="AlphaFoldDB" id="F2R1V2"/>
<keyword evidence="2" id="KW-0378">Hydrolase</keyword>
<dbReference type="RefSeq" id="WP_015038514.1">
    <property type="nucleotide sequence ID" value="NC_018750.1"/>
</dbReference>
<dbReference type="Gene3D" id="3.40.50.1820">
    <property type="entry name" value="alpha/beta hydrolase"/>
    <property type="match status" value="1"/>
</dbReference>
<dbReference type="Proteomes" id="UP000006854">
    <property type="component" value="Chromosome"/>
</dbReference>
<dbReference type="Pfam" id="PF00561">
    <property type="entry name" value="Abhydrolase_1"/>
    <property type="match status" value="1"/>
</dbReference>
<evidence type="ECO:0000313" key="2">
    <source>
        <dbReference type="EMBL" id="CCA60619.1"/>
    </source>
</evidence>
<dbReference type="SUPFAM" id="SSF53474">
    <property type="entry name" value="alpha/beta-Hydrolases"/>
    <property type="match status" value="1"/>
</dbReference>
<dbReference type="eggNOG" id="COG0596">
    <property type="taxonomic scope" value="Bacteria"/>
</dbReference>
<gene>
    <name evidence="2" type="ordered locus">SVEN_7333</name>
</gene>
<dbReference type="InterPro" id="IPR029058">
    <property type="entry name" value="AB_hydrolase_fold"/>
</dbReference>
<feature type="domain" description="AB hydrolase-1" evidence="1">
    <location>
        <begin position="26"/>
        <end position="161"/>
    </location>
</feature>
<accession>F2R1V2</accession>
<dbReference type="GeneID" id="51867844"/>
<dbReference type="PATRIC" id="fig|953739.5.peg.2562"/>
<evidence type="ECO:0000313" key="3">
    <source>
        <dbReference type="Proteomes" id="UP000006854"/>
    </source>
</evidence>
<name>F2R1V2_STRVP</name>
<dbReference type="KEGG" id="sve:SVEN_7333"/>